<name>A0A975K364_9SPHN</name>
<dbReference type="Proteomes" id="UP000681425">
    <property type="component" value="Chromosome"/>
</dbReference>
<proteinExistence type="predicted"/>
<sequence length="146" mass="15842">METTTTIIVDRRDFNGSPIFINGDPIRMPLDTPFEAEATLLEVLTRAKVTYSVVPALTDAQVRRALHKNDLTTADVSLYVSGAERAILTGLREVDIIVDPPIFPDAIEGPGSQWPFYPLPGQLLSSIDGSPLFSSIDGSPLMSTLN</sequence>
<reference evidence="1" key="1">
    <citation type="submission" date="2021-04" db="EMBL/GenBank/DDBJ databases">
        <title>Isolation of p-tert-butylphenol degrading bacteria Sphingobium phenoxybenzoativorans Tas13 from active sludge.</title>
        <authorList>
            <person name="Li Y."/>
        </authorList>
    </citation>
    <scope>NUCLEOTIDE SEQUENCE</scope>
    <source>
        <strain evidence="1">Tas13</strain>
    </source>
</reference>
<dbReference type="RefSeq" id="WP_212607965.1">
    <property type="nucleotide sequence ID" value="NZ_CP073910.1"/>
</dbReference>
<accession>A0A975K364</accession>
<evidence type="ECO:0000313" key="2">
    <source>
        <dbReference type="Proteomes" id="UP000681425"/>
    </source>
</evidence>
<dbReference type="KEGG" id="spph:KFK14_13030"/>
<gene>
    <name evidence="1" type="ORF">KFK14_13030</name>
</gene>
<protein>
    <submittedName>
        <fullName evidence="1">Uncharacterized protein</fullName>
    </submittedName>
</protein>
<organism evidence="1 2">
    <name type="scientific">Sphingobium phenoxybenzoativorans</name>
    <dbReference type="NCBI Taxonomy" id="1592790"/>
    <lineage>
        <taxon>Bacteria</taxon>
        <taxon>Pseudomonadati</taxon>
        <taxon>Pseudomonadota</taxon>
        <taxon>Alphaproteobacteria</taxon>
        <taxon>Sphingomonadales</taxon>
        <taxon>Sphingomonadaceae</taxon>
        <taxon>Sphingobium</taxon>
    </lineage>
</organism>
<evidence type="ECO:0000313" key="1">
    <source>
        <dbReference type="EMBL" id="QUT04070.1"/>
    </source>
</evidence>
<dbReference type="AlphaFoldDB" id="A0A975K364"/>
<dbReference type="EMBL" id="CP073910">
    <property type="protein sequence ID" value="QUT04070.1"/>
    <property type="molecule type" value="Genomic_DNA"/>
</dbReference>
<keyword evidence="2" id="KW-1185">Reference proteome</keyword>